<keyword evidence="4" id="KW-1133">Transmembrane helix</keyword>
<organism evidence="5 6">
    <name type="scientific">Seminavis robusta</name>
    <dbReference type="NCBI Taxonomy" id="568900"/>
    <lineage>
        <taxon>Eukaryota</taxon>
        <taxon>Sar</taxon>
        <taxon>Stramenopiles</taxon>
        <taxon>Ochrophyta</taxon>
        <taxon>Bacillariophyta</taxon>
        <taxon>Bacillariophyceae</taxon>
        <taxon>Bacillariophycidae</taxon>
        <taxon>Naviculales</taxon>
        <taxon>Naviculaceae</taxon>
        <taxon>Seminavis</taxon>
    </lineage>
</organism>
<evidence type="ECO:0000256" key="3">
    <source>
        <dbReference type="SAM" id="MobiDB-lite"/>
    </source>
</evidence>
<dbReference type="Gene3D" id="3.80.10.10">
    <property type="entry name" value="Ribonuclease Inhibitor"/>
    <property type="match status" value="2"/>
</dbReference>
<evidence type="ECO:0000256" key="1">
    <source>
        <dbReference type="ARBA" id="ARBA00022614"/>
    </source>
</evidence>
<keyword evidence="5" id="KW-0808">Transferase</keyword>
<feature type="compositionally biased region" description="Polar residues" evidence="3">
    <location>
        <begin position="183"/>
        <end position="196"/>
    </location>
</feature>
<dbReference type="PANTHER" id="PTHR48054:SF82">
    <property type="entry name" value="LRR RECEPTOR-LIKE SERINE_THREONINE-PROTEIN KINASE FLS2"/>
    <property type="match status" value="1"/>
</dbReference>
<protein>
    <submittedName>
        <fullName evidence="5">Receptor-like protein kinase</fullName>
    </submittedName>
</protein>
<dbReference type="PANTHER" id="PTHR48054">
    <property type="entry name" value="RECEPTOR KINASE-LIKE PROTEIN XA21"/>
    <property type="match status" value="1"/>
</dbReference>
<feature type="transmembrane region" description="Helical" evidence="4">
    <location>
        <begin position="207"/>
        <end position="227"/>
    </location>
</feature>
<evidence type="ECO:0000313" key="5">
    <source>
        <dbReference type="EMBL" id="CAB9522821.1"/>
    </source>
</evidence>
<keyword evidence="5" id="KW-0418">Kinase</keyword>
<comment type="caution">
    <text evidence="5">The sequence shown here is derived from an EMBL/GenBank/DDBJ whole genome shotgun (WGS) entry which is preliminary data.</text>
</comment>
<dbReference type="SUPFAM" id="SSF52058">
    <property type="entry name" value="L domain-like"/>
    <property type="match status" value="1"/>
</dbReference>
<dbReference type="InterPro" id="IPR003591">
    <property type="entry name" value="Leu-rich_rpt_typical-subtyp"/>
</dbReference>
<dbReference type="EMBL" id="CAICTM010001343">
    <property type="protein sequence ID" value="CAB9522821.1"/>
    <property type="molecule type" value="Genomic_DNA"/>
</dbReference>
<dbReference type="GO" id="GO:0016301">
    <property type="term" value="F:kinase activity"/>
    <property type="evidence" value="ECO:0007669"/>
    <property type="project" value="UniProtKB-KW"/>
</dbReference>
<keyword evidence="4" id="KW-0812">Transmembrane</keyword>
<dbReference type="SMART" id="SM00369">
    <property type="entry name" value="LRR_TYP"/>
    <property type="match status" value="4"/>
</dbReference>
<proteinExistence type="predicted"/>
<dbReference type="AlphaFoldDB" id="A0A9N8HR04"/>
<reference evidence="5" key="1">
    <citation type="submission" date="2020-06" db="EMBL/GenBank/DDBJ databases">
        <authorList>
            <consortium name="Plant Systems Biology data submission"/>
        </authorList>
    </citation>
    <scope>NUCLEOTIDE SEQUENCE</scope>
    <source>
        <strain evidence="5">D6</strain>
    </source>
</reference>
<dbReference type="OrthoDB" id="49138at2759"/>
<gene>
    <name evidence="5" type="ORF">SEMRO_1345_G264770.1</name>
</gene>
<keyword evidence="2" id="KW-0677">Repeat</keyword>
<dbReference type="InterPro" id="IPR001611">
    <property type="entry name" value="Leu-rich_rpt"/>
</dbReference>
<sequence length="763" mass="82000">MSERKGTDDEGVDGSAALRSVSDAAEVVAICIPDVDVGVNEQTHGDELLKIGKGEFQREEGDPKKKPEGEKQGHEDSSDSAALGDGSKDQRQKGDSPQGWADGEPLPPNDAEGAELTELQRGANIRQGLETLPGAFPQDGVRTSDQEGGEESAGSSATEQVLVEANLVEESELVVAEPLTLPTGDNNDTGTPNEGQDQAKNDQSRTWVGLAGLLIVVVGAIVLAIVLTRSSSDSNSDPEVDASSTSGGQMEIPTTTGNSSESNSPDGGNVKPTSVETSSPSTASNSTEAINDTDIEMLFLPDFTREMIALDGLQESGQSLAWQWLQEHPEFDSMPTWRKLQLMALASFYYATSGETWEVPPFATTWLNTSLHECDWQGRSIEELKAADQFWALIENNCTDDGVYLNLTLQKTGLRGTLPPEIGLLTGLTALDLNENFIEGPLPSQIGELTLLEILNLENNLFRGLLPGELFGLTDLAKLHLGTNAFTGALSNEVAALTSLTDLSICTNQLTGTLTPEINALSELTSLSVWGNLFSGTFPSEVFKLSELDNLELDTTEFSGTFPTEVGLLTKLTELHFMLSQFTGPLPTELGLLTALTALHFQANHFNSTLPSELNALSNLTQINFGVNDLTGTLPDLSRLTAMVSFNGRDSHQTGTIPDLSSMTDLEWLWLQNNAYTGSLPSGLSQMTSLLDLRLSFNQLTGQLFPTLTPLSRLRQLHLQNNSFSDTVPSSVCDSLVLLLMFVDCDLVNCTCSQCGCVEEDEG</sequence>
<feature type="region of interest" description="Disordered" evidence="3">
    <location>
        <begin position="230"/>
        <end position="290"/>
    </location>
</feature>
<dbReference type="InterPro" id="IPR052592">
    <property type="entry name" value="LRR-RLK"/>
</dbReference>
<dbReference type="Proteomes" id="UP001153069">
    <property type="component" value="Unassembled WGS sequence"/>
</dbReference>
<evidence type="ECO:0000256" key="2">
    <source>
        <dbReference type="ARBA" id="ARBA00022737"/>
    </source>
</evidence>
<dbReference type="FunFam" id="3.80.10.10:FF:000041">
    <property type="entry name" value="LRR receptor-like serine/threonine-protein kinase ERECTA"/>
    <property type="match status" value="1"/>
</dbReference>
<keyword evidence="6" id="KW-1185">Reference proteome</keyword>
<feature type="region of interest" description="Disordered" evidence="3">
    <location>
        <begin position="35"/>
        <end position="112"/>
    </location>
</feature>
<feature type="compositionally biased region" description="Basic and acidic residues" evidence="3">
    <location>
        <begin position="43"/>
        <end position="77"/>
    </location>
</feature>
<feature type="region of interest" description="Disordered" evidence="3">
    <location>
        <begin position="130"/>
        <end position="159"/>
    </location>
</feature>
<accession>A0A9N8HR04</accession>
<dbReference type="Pfam" id="PF00560">
    <property type="entry name" value="LRR_1"/>
    <property type="match status" value="1"/>
</dbReference>
<evidence type="ECO:0000313" key="6">
    <source>
        <dbReference type="Proteomes" id="UP001153069"/>
    </source>
</evidence>
<keyword evidence="5" id="KW-0675">Receptor</keyword>
<feature type="region of interest" description="Disordered" evidence="3">
    <location>
        <begin position="174"/>
        <end position="202"/>
    </location>
</feature>
<keyword evidence="4" id="KW-0472">Membrane</keyword>
<name>A0A9N8HR04_9STRA</name>
<keyword evidence="1" id="KW-0433">Leucine-rich repeat</keyword>
<evidence type="ECO:0000256" key="4">
    <source>
        <dbReference type="SAM" id="Phobius"/>
    </source>
</evidence>
<dbReference type="InterPro" id="IPR032675">
    <property type="entry name" value="LRR_dom_sf"/>
</dbReference>